<feature type="non-terminal residue" evidence="2">
    <location>
        <position position="1"/>
    </location>
</feature>
<sequence length="100" mass="10767">LTTQNDDLDDSDHTHAEDEAENSTELTEEHPDIHLIILIVHFALKSRHEERETSSSLVQFITSNGVGAGGEFIGQSSPRGFDAVHFLIASGGTVTVRPGG</sequence>
<organism evidence="2 3">
    <name type="scientific">Pristionchus entomophagus</name>
    <dbReference type="NCBI Taxonomy" id="358040"/>
    <lineage>
        <taxon>Eukaryota</taxon>
        <taxon>Metazoa</taxon>
        <taxon>Ecdysozoa</taxon>
        <taxon>Nematoda</taxon>
        <taxon>Chromadorea</taxon>
        <taxon>Rhabditida</taxon>
        <taxon>Rhabditina</taxon>
        <taxon>Diplogasteromorpha</taxon>
        <taxon>Diplogasteroidea</taxon>
        <taxon>Neodiplogasteridae</taxon>
        <taxon>Pristionchus</taxon>
    </lineage>
</organism>
<evidence type="ECO:0000256" key="1">
    <source>
        <dbReference type="SAM" id="MobiDB-lite"/>
    </source>
</evidence>
<keyword evidence="3" id="KW-1185">Reference proteome</keyword>
<accession>A0AAV5TL80</accession>
<feature type="region of interest" description="Disordered" evidence="1">
    <location>
        <begin position="1"/>
        <end position="28"/>
    </location>
</feature>
<protein>
    <submittedName>
        <fullName evidence="2">Uncharacterized protein</fullName>
    </submittedName>
</protein>
<feature type="compositionally biased region" description="Acidic residues" evidence="1">
    <location>
        <begin position="1"/>
        <end position="10"/>
    </location>
</feature>
<name>A0AAV5TL80_9BILA</name>
<reference evidence="2" key="1">
    <citation type="submission" date="2023-10" db="EMBL/GenBank/DDBJ databases">
        <title>Genome assembly of Pristionchus species.</title>
        <authorList>
            <person name="Yoshida K."/>
            <person name="Sommer R.J."/>
        </authorList>
    </citation>
    <scope>NUCLEOTIDE SEQUENCE</scope>
    <source>
        <strain evidence="2">RS0144</strain>
    </source>
</reference>
<proteinExistence type="predicted"/>
<dbReference type="EMBL" id="BTSX01000004">
    <property type="protein sequence ID" value="GMS94839.1"/>
    <property type="molecule type" value="Genomic_DNA"/>
</dbReference>
<comment type="caution">
    <text evidence="2">The sequence shown here is derived from an EMBL/GenBank/DDBJ whole genome shotgun (WGS) entry which is preliminary data.</text>
</comment>
<feature type="non-terminal residue" evidence="2">
    <location>
        <position position="100"/>
    </location>
</feature>
<dbReference type="AlphaFoldDB" id="A0AAV5TL80"/>
<dbReference type="Proteomes" id="UP001432027">
    <property type="component" value="Unassembled WGS sequence"/>
</dbReference>
<evidence type="ECO:0000313" key="2">
    <source>
        <dbReference type="EMBL" id="GMS94839.1"/>
    </source>
</evidence>
<gene>
    <name evidence="2" type="ORF">PENTCL1PPCAC_17014</name>
</gene>
<evidence type="ECO:0000313" key="3">
    <source>
        <dbReference type="Proteomes" id="UP001432027"/>
    </source>
</evidence>